<organism evidence="1 2">
    <name type="scientific">Pseudoroseomonas cervicalis ATCC 49957</name>
    <dbReference type="NCBI Taxonomy" id="525371"/>
    <lineage>
        <taxon>Bacteria</taxon>
        <taxon>Pseudomonadati</taxon>
        <taxon>Pseudomonadota</taxon>
        <taxon>Alphaproteobacteria</taxon>
        <taxon>Acetobacterales</taxon>
        <taxon>Roseomonadaceae</taxon>
        <taxon>Roseomonas</taxon>
    </lineage>
</organism>
<proteinExistence type="predicted"/>
<keyword evidence="2" id="KW-1185">Reference proteome</keyword>
<dbReference type="AlphaFoldDB" id="D5RMD9"/>
<sequence>MDPLLRLSVFLTRLVRNPPSRQRAMMMLAALLICVALLLVERFIGWPDWATLERSPRMIRP</sequence>
<accession>D5RMD9</accession>
<dbReference type="Proteomes" id="UP000005324">
    <property type="component" value="Unassembled WGS sequence"/>
</dbReference>
<evidence type="ECO:0000313" key="2">
    <source>
        <dbReference type="Proteomes" id="UP000005324"/>
    </source>
</evidence>
<evidence type="ECO:0000313" key="1">
    <source>
        <dbReference type="EMBL" id="EFH11505.1"/>
    </source>
</evidence>
<dbReference type="RefSeq" id="WP_007004667.1">
    <property type="nucleotide sequence ID" value="NZ_GG770779.1"/>
</dbReference>
<comment type="caution">
    <text evidence="1">The sequence shown here is derived from an EMBL/GenBank/DDBJ whole genome shotgun (WGS) entry which is preliminary data.</text>
</comment>
<dbReference type="EMBL" id="ADVL01000361">
    <property type="protein sequence ID" value="EFH11505.1"/>
    <property type="molecule type" value="Genomic_DNA"/>
</dbReference>
<name>D5RMD9_9PROT</name>
<dbReference type="HOGENOM" id="CLU_208527_0_0_5"/>
<reference evidence="1 2" key="1">
    <citation type="submission" date="2010-04" db="EMBL/GenBank/DDBJ databases">
        <authorList>
            <person name="Qin X."/>
            <person name="Bachman B."/>
            <person name="Battles P."/>
            <person name="Bell A."/>
            <person name="Bess C."/>
            <person name="Bickham C."/>
            <person name="Chaboub L."/>
            <person name="Chen D."/>
            <person name="Coyle M."/>
            <person name="Deiros D.R."/>
            <person name="Dinh H."/>
            <person name="Forbes L."/>
            <person name="Fowler G."/>
            <person name="Francisco L."/>
            <person name="Fu Q."/>
            <person name="Gubbala S."/>
            <person name="Hale W."/>
            <person name="Han Y."/>
            <person name="Hemphill L."/>
            <person name="Highlander S.K."/>
            <person name="Hirani K."/>
            <person name="Hogues M."/>
            <person name="Jackson L."/>
            <person name="Jakkamsetti A."/>
            <person name="Javaid M."/>
            <person name="Jiang H."/>
            <person name="Korchina V."/>
            <person name="Kovar C."/>
            <person name="Lara F."/>
            <person name="Lee S."/>
            <person name="Mata R."/>
            <person name="Mathew T."/>
            <person name="Moen C."/>
            <person name="Morales K."/>
            <person name="Munidasa M."/>
            <person name="Nazareth L."/>
            <person name="Ngo R."/>
            <person name="Nguyen L."/>
            <person name="Okwuonu G."/>
            <person name="Ongeri F."/>
            <person name="Patil S."/>
            <person name="Petrosino J."/>
            <person name="Pham C."/>
            <person name="Pham P."/>
            <person name="Pu L.-L."/>
            <person name="Puazo M."/>
            <person name="Raj R."/>
            <person name="Reid J."/>
            <person name="Rouhana J."/>
            <person name="Saada N."/>
            <person name="Shang Y."/>
            <person name="Simmons D."/>
            <person name="Thornton R."/>
            <person name="Warren J."/>
            <person name="Weissenberger G."/>
            <person name="Zhang J."/>
            <person name="Zhang L."/>
            <person name="Zhou C."/>
            <person name="Zhu D."/>
            <person name="Muzny D."/>
            <person name="Worley K."/>
            <person name="Gibbs R."/>
        </authorList>
    </citation>
    <scope>NUCLEOTIDE SEQUENCE [LARGE SCALE GENOMIC DNA]</scope>
    <source>
        <strain evidence="1 2">ATCC 49957</strain>
    </source>
</reference>
<protein>
    <submittedName>
        <fullName evidence="1">Uncharacterized protein</fullName>
    </submittedName>
</protein>
<gene>
    <name evidence="1" type="ORF">HMPREF0731_2250</name>
</gene>